<evidence type="ECO:0000256" key="5">
    <source>
        <dbReference type="ARBA" id="ARBA00022927"/>
    </source>
</evidence>
<keyword evidence="7 12" id="KW-0472">Membrane</keyword>
<keyword evidence="4 12" id="KW-0812">Transmembrane</keyword>
<comment type="caution">
    <text evidence="15">The sequence shown here is derived from an EMBL/GenBank/DDBJ whole genome shotgun (WGS) entry which is preliminary data.</text>
</comment>
<gene>
    <name evidence="15" type="ORF">D0Y65_045509</name>
</gene>
<evidence type="ECO:0000256" key="6">
    <source>
        <dbReference type="ARBA" id="ARBA00022989"/>
    </source>
</evidence>
<dbReference type="Gene3D" id="1.20.5.110">
    <property type="match status" value="1"/>
</dbReference>
<evidence type="ECO:0000256" key="3">
    <source>
        <dbReference type="ARBA" id="ARBA00022554"/>
    </source>
</evidence>
<evidence type="ECO:0000256" key="8">
    <source>
        <dbReference type="ARBA" id="ARBA00037493"/>
    </source>
</evidence>
<dbReference type="PROSITE" id="PS50859">
    <property type="entry name" value="LONGIN"/>
    <property type="match status" value="1"/>
</dbReference>
<evidence type="ECO:0000259" key="14">
    <source>
        <dbReference type="PROSITE" id="PS50892"/>
    </source>
</evidence>
<dbReference type="CDD" id="cd14824">
    <property type="entry name" value="Longin"/>
    <property type="match status" value="1"/>
</dbReference>
<evidence type="ECO:0000256" key="1">
    <source>
        <dbReference type="ARBA" id="ARBA00008025"/>
    </source>
</evidence>
<evidence type="ECO:0000313" key="16">
    <source>
        <dbReference type="Proteomes" id="UP000289340"/>
    </source>
</evidence>
<keyword evidence="5" id="KW-0653">Protein transport</keyword>
<keyword evidence="16" id="KW-1185">Reference proteome</keyword>
<dbReference type="SUPFAM" id="SSF58038">
    <property type="entry name" value="SNARE fusion complex"/>
    <property type="match status" value="1"/>
</dbReference>
<evidence type="ECO:0000256" key="7">
    <source>
        <dbReference type="ARBA" id="ARBA00023136"/>
    </source>
</evidence>
<dbReference type="PANTHER" id="PTHR21136">
    <property type="entry name" value="SNARE PROTEINS"/>
    <property type="match status" value="1"/>
</dbReference>
<dbReference type="GO" id="GO:0005774">
    <property type="term" value="C:vacuolar membrane"/>
    <property type="evidence" value="ECO:0007669"/>
    <property type="project" value="UniProtKB-SubCell"/>
</dbReference>
<dbReference type="PRINTS" id="PR00219">
    <property type="entry name" value="SYNAPTOBREVN"/>
</dbReference>
<dbReference type="GO" id="GO:0015031">
    <property type="term" value="P:protein transport"/>
    <property type="evidence" value="ECO:0007669"/>
    <property type="project" value="UniProtKB-KW"/>
</dbReference>
<dbReference type="EMBL" id="QZWG01000017">
    <property type="protein sequence ID" value="RZB56367.1"/>
    <property type="molecule type" value="Genomic_DNA"/>
</dbReference>
<dbReference type="AlphaFoldDB" id="A0A445G5A2"/>
<dbReference type="PROSITE" id="PS50892">
    <property type="entry name" value="V_SNARE"/>
    <property type="match status" value="1"/>
</dbReference>
<accession>A0A445G5A2</accession>
<feature type="transmembrane region" description="Helical" evidence="12">
    <location>
        <begin position="188"/>
        <end position="214"/>
    </location>
</feature>
<evidence type="ECO:0000256" key="10">
    <source>
        <dbReference type="ARBA" id="ARBA00060379"/>
    </source>
</evidence>
<evidence type="ECO:0000259" key="13">
    <source>
        <dbReference type="PROSITE" id="PS50859"/>
    </source>
</evidence>
<feature type="domain" description="Longin" evidence="13">
    <location>
        <begin position="7"/>
        <end position="116"/>
    </location>
</feature>
<evidence type="ECO:0000256" key="11">
    <source>
        <dbReference type="PROSITE-ProRule" id="PRU00290"/>
    </source>
</evidence>
<name>A0A445G5A2_GLYSO</name>
<reference evidence="15 16" key="1">
    <citation type="submission" date="2018-09" db="EMBL/GenBank/DDBJ databases">
        <title>A high-quality reference genome of wild soybean provides a powerful tool to mine soybean genomes.</title>
        <authorList>
            <person name="Xie M."/>
            <person name="Chung C.Y.L."/>
            <person name="Li M.-W."/>
            <person name="Wong F.-L."/>
            <person name="Chan T.-F."/>
            <person name="Lam H.-M."/>
        </authorList>
    </citation>
    <scope>NUCLEOTIDE SEQUENCE [LARGE SCALE GENOMIC DNA]</scope>
    <source>
        <strain evidence="16">cv. W05</strain>
        <tissue evidence="15">Hypocotyl of etiolated seedlings</tissue>
    </source>
</reference>
<dbReference type="SMART" id="SM01270">
    <property type="entry name" value="Longin"/>
    <property type="match status" value="1"/>
</dbReference>
<keyword evidence="11" id="KW-0175">Coiled coil</keyword>
<dbReference type="Gramene" id="XM_028354459.1">
    <property type="protein sequence ID" value="XP_028210260.1"/>
    <property type="gene ID" value="LOC114393194"/>
</dbReference>
<organism evidence="15 16">
    <name type="scientific">Glycine soja</name>
    <name type="common">Wild soybean</name>
    <dbReference type="NCBI Taxonomy" id="3848"/>
    <lineage>
        <taxon>Eukaryota</taxon>
        <taxon>Viridiplantae</taxon>
        <taxon>Streptophyta</taxon>
        <taxon>Embryophyta</taxon>
        <taxon>Tracheophyta</taxon>
        <taxon>Spermatophyta</taxon>
        <taxon>Magnoliopsida</taxon>
        <taxon>eudicotyledons</taxon>
        <taxon>Gunneridae</taxon>
        <taxon>Pentapetalae</taxon>
        <taxon>rosids</taxon>
        <taxon>fabids</taxon>
        <taxon>Fabales</taxon>
        <taxon>Fabaceae</taxon>
        <taxon>Papilionoideae</taxon>
        <taxon>50 kb inversion clade</taxon>
        <taxon>NPAAA clade</taxon>
        <taxon>indigoferoid/millettioid clade</taxon>
        <taxon>Phaseoleae</taxon>
        <taxon>Glycine</taxon>
        <taxon>Glycine subgen. Soja</taxon>
    </lineage>
</organism>
<evidence type="ECO:0000256" key="4">
    <source>
        <dbReference type="ARBA" id="ARBA00022692"/>
    </source>
</evidence>
<dbReference type="Gene3D" id="3.30.450.50">
    <property type="entry name" value="Longin domain"/>
    <property type="match status" value="1"/>
</dbReference>
<dbReference type="InterPro" id="IPR051097">
    <property type="entry name" value="Synaptobrevin-like_transport"/>
</dbReference>
<dbReference type="InterPro" id="IPR010908">
    <property type="entry name" value="Longin_dom"/>
</dbReference>
<dbReference type="Proteomes" id="UP000289340">
    <property type="component" value="Chromosome 17"/>
</dbReference>
<comment type="subcellular location">
    <subcellularLocation>
        <location evidence="9">Prevacuolar compartment membrane</location>
        <topology evidence="9">Single-pass type IV membrane protein</topology>
    </subcellularLocation>
    <subcellularLocation>
        <location evidence="10">Vacuole membrane</location>
        <topology evidence="10">Single-pass type IV membrane protein</topology>
    </subcellularLocation>
</comment>
<dbReference type="FunFam" id="3.30.450.50:FF:000008">
    <property type="entry name" value="Vesicle-associated membrane protein 711"/>
    <property type="match status" value="1"/>
</dbReference>
<feature type="domain" description="V-SNARE coiled-coil homology" evidence="14">
    <location>
        <begin position="131"/>
        <end position="191"/>
    </location>
</feature>
<proteinExistence type="inferred from homology"/>
<sequence>MGILYGMVARGQVILAEFSATQSNASVVAKQILSKINQGSDDTNNDSNVSFSHDRYVFHVKRTDGLTVLCMADDAFGRMIPFAFLEDIHKKFVKTYGRAILSAPAYAMNDEFSRVLNQQMEYYSNDPNADRLNRLKGEMTQVRTVMIDNIDKVLERGGRLEMLVEKTSAMNSNSIRFKRQSRRYKNNLWWSNVRLTAALIIIFFIVVYIILAFICHGPLLSSCRR</sequence>
<dbReference type="SUPFAM" id="SSF64356">
    <property type="entry name" value="SNARE-like"/>
    <property type="match status" value="1"/>
</dbReference>
<dbReference type="Pfam" id="PF13774">
    <property type="entry name" value="Longin"/>
    <property type="match status" value="1"/>
</dbReference>
<dbReference type="Pfam" id="PF00957">
    <property type="entry name" value="Synaptobrevin"/>
    <property type="match status" value="1"/>
</dbReference>
<evidence type="ECO:0000313" key="15">
    <source>
        <dbReference type="EMBL" id="RZB56367.1"/>
    </source>
</evidence>
<comment type="function">
    <text evidence="8">Involved in the targeting and/or fusion of transport vesicles to their target membrane.</text>
</comment>
<dbReference type="InterPro" id="IPR001388">
    <property type="entry name" value="Synaptobrevin-like"/>
</dbReference>
<dbReference type="PANTHER" id="PTHR21136:SF181">
    <property type="entry name" value="LONGIN-LIKE DOMAIN-CONTAINING PROTEIN-RELATED"/>
    <property type="match status" value="1"/>
</dbReference>
<dbReference type="GO" id="GO:0016192">
    <property type="term" value="P:vesicle-mediated transport"/>
    <property type="evidence" value="ECO:0007669"/>
    <property type="project" value="InterPro"/>
</dbReference>
<dbReference type="InterPro" id="IPR042855">
    <property type="entry name" value="V_SNARE_CC"/>
</dbReference>
<keyword evidence="3" id="KW-0926">Vacuole</keyword>
<dbReference type="InterPro" id="IPR011012">
    <property type="entry name" value="Longin-like_dom_sf"/>
</dbReference>
<evidence type="ECO:0000256" key="9">
    <source>
        <dbReference type="ARBA" id="ARBA00060376"/>
    </source>
</evidence>
<dbReference type="PROSITE" id="PS00417">
    <property type="entry name" value="SYNAPTOBREVIN"/>
    <property type="match status" value="1"/>
</dbReference>
<evidence type="ECO:0000256" key="2">
    <source>
        <dbReference type="ARBA" id="ARBA00022448"/>
    </source>
</evidence>
<evidence type="ECO:0000256" key="12">
    <source>
        <dbReference type="SAM" id="Phobius"/>
    </source>
</evidence>
<comment type="similarity">
    <text evidence="1">Belongs to the synaptobrevin family.</text>
</comment>
<keyword evidence="2" id="KW-0813">Transport</keyword>
<dbReference type="CDD" id="cd15843">
    <property type="entry name" value="R-SNARE"/>
    <property type="match status" value="1"/>
</dbReference>
<protein>
    <submittedName>
        <fullName evidence="15">Vesicle-associated membrane protein 713</fullName>
    </submittedName>
</protein>
<dbReference type="FunFam" id="1.20.5.110:FF:000004">
    <property type="entry name" value="Vesicle-associated membrane protein 7"/>
    <property type="match status" value="1"/>
</dbReference>
<dbReference type="SMR" id="A0A445G5A2"/>
<keyword evidence="6 12" id="KW-1133">Transmembrane helix</keyword>